<keyword evidence="2" id="KW-0732">Signal</keyword>
<reference evidence="3" key="2">
    <citation type="submission" date="2021-04" db="EMBL/GenBank/DDBJ databases">
        <authorList>
            <person name="Gilroy R."/>
        </authorList>
    </citation>
    <scope>NUCLEOTIDE SEQUENCE</scope>
    <source>
        <strain evidence="3">CHK178-16964</strain>
    </source>
</reference>
<evidence type="ECO:0000256" key="1">
    <source>
        <dbReference type="SAM" id="MobiDB-lite"/>
    </source>
</evidence>
<feature type="region of interest" description="Disordered" evidence="1">
    <location>
        <begin position="40"/>
        <end position="63"/>
    </location>
</feature>
<dbReference type="PANTHER" id="PTHR33361">
    <property type="entry name" value="GLR0591 PROTEIN"/>
    <property type="match status" value="1"/>
</dbReference>
<dbReference type="EMBL" id="DWZA01000107">
    <property type="protein sequence ID" value="HJA72499.1"/>
    <property type="molecule type" value="Genomic_DNA"/>
</dbReference>
<dbReference type="Pfam" id="PF05960">
    <property type="entry name" value="DUF885"/>
    <property type="match status" value="1"/>
</dbReference>
<protein>
    <submittedName>
        <fullName evidence="3">DUF885 domain-containing protein</fullName>
    </submittedName>
</protein>
<comment type="caution">
    <text evidence="3">The sequence shown here is derived from an EMBL/GenBank/DDBJ whole genome shotgun (WGS) entry which is preliminary data.</text>
</comment>
<feature type="signal peptide" evidence="2">
    <location>
        <begin position="1"/>
        <end position="31"/>
    </location>
</feature>
<name>A0A9D2HL43_9FIRM</name>
<sequence length="616" mass="69703">MNPTSRNLSVFHKFLTGFFLAAALFLTGCQAGSPVLPPSSDYEQYTASSEQGETEISQEEKETRQAFDAFTEELFIKEAASSTLTLHSLLADPSQAGITERPISYGSASLNDRKADMEDTKAVLAQLESFSFEQLDEDQQLTFEILKEYLETALLSDGLELYDQPLAPTIGIQAQLPVILAEYSFYSKEDIDTYLALLAEIDNYYGQLGEFERAKAEAGLFISDASIDNIITSCEAYLIDPEDNFITQTFEERMAEVDGLTEEEKAAYRSRHVQVLKDHFVPAYEGLIDTLESLRGTGTNAAGMCGYPEGKAYYEYLVHGVTGMSYATMDDLKKAIETEMTSDIIAVASVIQDDPDIISQVYGPSFRFTEPEAILSSLQEQITADFPALPECSYTVKDIPKALELSLSPAFYILPPLDRYEDNVIYINRNERFQDEPLYPTLAHEGYPGHLYQTVYFINKNSSPIRHLLSFGSYTEGWATYVEFLSYFFDNGLNRNLQKVLMHNRSNLLGLHAYLDLQINYYGWQKDDVAAFLKDVYSISDEAAVSEIFQTMVENPANYLEYYVGYLEIASMRREAEDALEDAFRPVEFHRFLLDTGPAPFTVIRPRFKEWLEKQL</sequence>
<evidence type="ECO:0000313" key="3">
    <source>
        <dbReference type="EMBL" id="HJA72499.1"/>
    </source>
</evidence>
<dbReference type="Proteomes" id="UP000823900">
    <property type="component" value="Unassembled WGS sequence"/>
</dbReference>
<organism evidence="3 4">
    <name type="scientific">Candidatus Lachnoclostridium stercoravium</name>
    <dbReference type="NCBI Taxonomy" id="2838633"/>
    <lineage>
        <taxon>Bacteria</taxon>
        <taxon>Bacillati</taxon>
        <taxon>Bacillota</taxon>
        <taxon>Clostridia</taxon>
        <taxon>Lachnospirales</taxon>
        <taxon>Lachnospiraceae</taxon>
    </lineage>
</organism>
<dbReference type="InterPro" id="IPR010281">
    <property type="entry name" value="DUF885"/>
</dbReference>
<proteinExistence type="predicted"/>
<accession>A0A9D2HL43</accession>
<feature type="chain" id="PRO_5039557169" evidence="2">
    <location>
        <begin position="32"/>
        <end position="616"/>
    </location>
</feature>
<evidence type="ECO:0000313" key="4">
    <source>
        <dbReference type="Proteomes" id="UP000823900"/>
    </source>
</evidence>
<dbReference type="AlphaFoldDB" id="A0A9D2HL43"/>
<gene>
    <name evidence="3" type="ORF">IAA07_13165</name>
</gene>
<dbReference type="PROSITE" id="PS51257">
    <property type="entry name" value="PROKAR_LIPOPROTEIN"/>
    <property type="match status" value="1"/>
</dbReference>
<reference evidence="3" key="1">
    <citation type="journal article" date="2021" name="PeerJ">
        <title>Extensive microbial diversity within the chicken gut microbiome revealed by metagenomics and culture.</title>
        <authorList>
            <person name="Gilroy R."/>
            <person name="Ravi A."/>
            <person name="Getino M."/>
            <person name="Pursley I."/>
            <person name="Horton D.L."/>
            <person name="Alikhan N.F."/>
            <person name="Baker D."/>
            <person name="Gharbi K."/>
            <person name="Hall N."/>
            <person name="Watson M."/>
            <person name="Adriaenssens E.M."/>
            <person name="Foster-Nyarko E."/>
            <person name="Jarju S."/>
            <person name="Secka A."/>
            <person name="Antonio M."/>
            <person name="Oren A."/>
            <person name="Chaudhuri R.R."/>
            <person name="La Ragione R."/>
            <person name="Hildebrand F."/>
            <person name="Pallen M.J."/>
        </authorList>
    </citation>
    <scope>NUCLEOTIDE SEQUENCE</scope>
    <source>
        <strain evidence="3">CHK178-16964</strain>
    </source>
</reference>
<dbReference type="PANTHER" id="PTHR33361:SF2">
    <property type="entry name" value="DUF885 DOMAIN-CONTAINING PROTEIN"/>
    <property type="match status" value="1"/>
</dbReference>
<evidence type="ECO:0000256" key="2">
    <source>
        <dbReference type="SAM" id="SignalP"/>
    </source>
</evidence>
<feature type="compositionally biased region" description="Polar residues" evidence="1">
    <location>
        <begin position="41"/>
        <end position="51"/>
    </location>
</feature>